<dbReference type="InterPro" id="IPR010982">
    <property type="entry name" value="Lambda_DNA-bd_dom_sf"/>
</dbReference>
<name>A0A560IPZ4_9PROT</name>
<accession>A0A560IPZ4</accession>
<comment type="caution">
    <text evidence="1">The sequence shown here is derived from an EMBL/GenBank/DDBJ whole genome shotgun (WGS) entry which is preliminary data.</text>
</comment>
<dbReference type="OrthoDB" id="7358005at2"/>
<dbReference type="Gene3D" id="1.10.260.40">
    <property type="entry name" value="lambda repressor-like DNA-binding domains"/>
    <property type="match status" value="1"/>
</dbReference>
<sequence length="150" mass="16550">MSEEIAVRLRTVREALGETHRSISLRLGMGPNTWRECEETGRLPKTEPLQKLNALGFSIDWLLTGRRAMKVGDVAEMPAPSPAPLDTPTLKAVLLAFIQFAQREPGILKADPGALLKWMMETYQLISAAPQEERDQRAAEITAAQDKGVA</sequence>
<dbReference type="AlphaFoldDB" id="A0A560IPZ4"/>
<reference evidence="1 2" key="1">
    <citation type="submission" date="2019-06" db="EMBL/GenBank/DDBJ databases">
        <title>Genomic Encyclopedia of Type Strains, Phase IV (KMG-V): Genome sequencing to study the core and pangenomes of soil and plant-associated prokaryotes.</title>
        <authorList>
            <person name="Whitman W."/>
        </authorList>
    </citation>
    <scope>NUCLEOTIDE SEQUENCE [LARGE SCALE GENOMIC DNA]</scope>
    <source>
        <strain evidence="1 2">BR 11140</strain>
    </source>
</reference>
<dbReference type="EMBL" id="VITT01000009">
    <property type="protein sequence ID" value="TWB58720.1"/>
    <property type="molecule type" value="Genomic_DNA"/>
</dbReference>
<dbReference type="CDD" id="cd00093">
    <property type="entry name" value="HTH_XRE"/>
    <property type="match status" value="1"/>
</dbReference>
<organism evidence="1 2">
    <name type="scientific">Nitrospirillum amazonense</name>
    <dbReference type="NCBI Taxonomy" id="28077"/>
    <lineage>
        <taxon>Bacteria</taxon>
        <taxon>Pseudomonadati</taxon>
        <taxon>Pseudomonadota</taxon>
        <taxon>Alphaproteobacteria</taxon>
        <taxon>Rhodospirillales</taxon>
        <taxon>Azospirillaceae</taxon>
        <taxon>Nitrospirillum</taxon>
    </lineage>
</organism>
<protein>
    <submittedName>
        <fullName evidence="1">Uncharacterized protein</fullName>
    </submittedName>
</protein>
<dbReference type="InterPro" id="IPR001387">
    <property type="entry name" value="Cro/C1-type_HTH"/>
</dbReference>
<dbReference type="Proteomes" id="UP000318050">
    <property type="component" value="Unassembled WGS sequence"/>
</dbReference>
<evidence type="ECO:0000313" key="1">
    <source>
        <dbReference type="EMBL" id="TWB58720.1"/>
    </source>
</evidence>
<gene>
    <name evidence="1" type="ORF">FBZ92_109213</name>
</gene>
<proteinExistence type="predicted"/>
<evidence type="ECO:0000313" key="2">
    <source>
        <dbReference type="Proteomes" id="UP000318050"/>
    </source>
</evidence>
<dbReference type="GO" id="GO:0003677">
    <property type="term" value="F:DNA binding"/>
    <property type="evidence" value="ECO:0007669"/>
    <property type="project" value="InterPro"/>
</dbReference>
<dbReference type="SUPFAM" id="SSF47413">
    <property type="entry name" value="lambda repressor-like DNA-binding domains"/>
    <property type="match status" value="1"/>
</dbReference>